<dbReference type="EMBL" id="CP002461">
    <property type="protein sequence ID" value="AEN99489.1"/>
    <property type="molecule type" value="Genomic_DNA"/>
</dbReference>
<dbReference type="GO" id="GO:0003729">
    <property type="term" value="F:mRNA binding"/>
    <property type="evidence" value="ECO:0007669"/>
    <property type="project" value="TreeGrafter"/>
</dbReference>
<dbReference type="HOGENOM" id="CLU_082184_2_2_9"/>
<organism evidence="8 9">
    <name type="scientific">Fructilactobacillus sanfranciscensis (strain TMW 1.1304)</name>
    <name type="common">Lactobacillus sanfranciscensis</name>
    <dbReference type="NCBI Taxonomy" id="714313"/>
    <lineage>
        <taxon>Bacteria</taxon>
        <taxon>Bacillati</taxon>
        <taxon>Bacillota</taxon>
        <taxon>Bacilli</taxon>
        <taxon>Lactobacillales</taxon>
        <taxon>Lactobacillaceae</taxon>
        <taxon>Fructilactobacillus</taxon>
    </lineage>
</organism>
<evidence type="ECO:0000256" key="3">
    <source>
        <dbReference type="ARBA" id="ARBA00023274"/>
    </source>
</evidence>
<dbReference type="AlphaFoldDB" id="G2KVW0"/>
<evidence type="ECO:0000313" key="9">
    <source>
        <dbReference type="Proteomes" id="UP000001285"/>
    </source>
</evidence>
<evidence type="ECO:0000256" key="4">
    <source>
        <dbReference type="ARBA" id="ARBA00035201"/>
    </source>
</evidence>
<dbReference type="KEGG" id="lsn:LSA_11010"/>
<name>G2KVW0_FRUST</name>
<comment type="similarity">
    <text evidence="1 5 6">Belongs to the universal ribosomal protein uL13 family.</text>
</comment>
<dbReference type="Gene3D" id="3.90.1180.10">
    <property type="entry name" value="Ribosomal protein L13"/>
    <property type="match status" value="1"/>
</dbReference>
<dbReference type="FunFam" id="3.90.1180.10:FF:000001">
    <property type="entry name" value="50S ribosomal protein L13"/>
    <property type="match status" value="1"/>
</dbReference>
<dbReference type="GO" id="GO:0006412">
    <property type="term" value="P:translation"/>
    <property type="evidence" value="ECO:0007669"/>
    <property type="project" value="UniProtKB-UniRule"/>
</dbReference>
<comment type="function">
    <text evidence="5 7">This protein is one of the early assembly proteins of the 50S ribosomal subunit, although it is not seen to bind rRNA by itself. It is important during the early stages of 50S assembly.</text>
</comment>
<keyword evidence="3 5" id="KW-0687">Ribonucleoprotein</keyword>
<dbReference type="PANTHER" id="PTHR11545">
    <property type="entry name" value="RIBOSOMAL PROTEIN L13"/>
    <property type="match status" value="1"/>
</dbReference>
<dbReference type="InterPro" id="IPR036899">
    <property type="entry name" value="Ribosomal_uL13_sf"/>
</dbReference>
<sequence>MVLFAPHLSPGNLYWCRTKQRNAEENIVRTTYMAKPGETEHKWYIIDAAGIPVGRLASVTASVLRGKNKVTYTPNVDNGDNVIIINASQVALTGHKAKDKMHFHHTQYIGGIKQESFGKLRAEKPEKFIEQVVKGMLPHNSLGRKIGLKLHVYAGEDHKHDAQKPEVLDITNLI</sequence>
<evidence type="ECO:0000313" key="8">
    <source>
        <dbReference type="EMBL" id="AEN99489.1"/>
    </source>
</evidence>
<dbReference type="HAMAP" id="MF_01366">
    <property type="entry name" value="Ribosomal_uL13"/>
    <property type="match status" value="1"/>
</dbReference>
<protein>
    <recommendedName>
        <fullName evidence="4 5">Large ribosomal subunit protein uL13</fullName>
    </recommendedName>
</protein>
<keyword evidence="2 5" id="KW-0689">Ribosomal protein</keyword>
<dbReference type="GO" id="GO:0003735">
    <property type="term" value="F:structural constituent of ribosome"/>
    <property type="evidence" value="ECO:0007669"/>
    <property type="project" value="InterPro"/>
</dbReference>
<dbReference type="GO" id="GO:0022625">
    <property type="term" value="C:cytosolic large ribosomal subunit"/>
    <property type="evidence" value="ECO:0007669"/>
    <property type="project" value="TreeGrafter"/>
</dbReference>
<dbReference type="PROSITE" id="PS00783">
    <property type="entry name" value="RIBOSOMAL_L13"/>
    <property type="match status" value="1"/>
</dbReference>
<dbReference type="InterPro" id="IPR023563">
    <property type="entry name" value="Ribosomal_uL13_CS"/>
</dbReference>
<dbReference type="CDD" id="cd00392">
    <property type="entry name" value="Ribosomal_L13"/>
    <property type="match status" value="1"/>
</dbReference>
<dbReference type="Proteomes" id="UP000001285">
    <property type="component" value="Chromosome"/>
</dbReference>
<evidence type="ECO:0000256" key="2">
    <source>
        <dbReference type="ARBA" id="ARBA00022980"/>
    </source>
</evidence>
<gene>
    <name evidence="5 7 8" type="primary">rplM</name>
    <name evidence="8" type="ordered locus">LSA_11010</name>
</gene>
<evidence type="ECO:0000256" key="7">
    <source>
        <dbReference type="RuleBase" id="RU003878"/>
    </source>
</evidence>
<dbReference type="GO" id="GO:0017148">
    <property type="term" value="P:negative regulation of translation"/>
    <property type="evidence" value="ECO:0007669"/>
    <property type="project" value="TreeGrafter"/>
</dbReference>
<dbReference type="SUPFAM" id="SSF52161">
    <property type="entry name" value="Ribosomal protein L13"/>
    <property type="match status" value="1"/>
</dbReference>
<reference evidence="8 9" key="1">
    <citation type="journal article" date="2011" name="Microb. Cell Fact.">
        <title>Genomic analysis reveals Lactobacillus sanfranciscensis as stable element in traditional sourdoughs.</title>
        <authorList>
            <person name="Vogel R.F."/>
            <person name="Pavlovic M."/>
            <person name="Ehrmann M.A."/>
            <person name="Wiezer A."/>
            <person name="Liesegang H."/>
            <person name="Offschanka S."/>
            <person name="Voget S."/>
            <person name="Angelov A."/>
            <person name="Bocker G."/>
            <person name="Liebl W."/>
        </authorList>
    </citation>
    <scope>NUCLEOTIDE SEQUENCE [LARGE SCALE GENOMIC DNA]</scope>
    <source>
        <strain evidence="8 9">TMW 1.1304</strain>
    </source>
</reference>
<evidence type="ECO:0000256" key="5">
    <source>
        <dbReference type="HAMAP-Rule" id="MF_01366"/>
    </source>
</evidence>
<evidence type="ECO:0000256" key="1">
    <source>
        <dbReference type="ARBA" id="ARBA00006227"/>
    </source>
</evidence>
<dbReference type="InterPro" id="IPR005823">
    <property type="entry name" value="Ribosomal_uL13_bac-type"/>
</dbReference>
<keyword evidence="9" id="KW-1185">Reference proteome</keyword>
<dbReference type="eggNOG" id="COG0102">
    <property type="taxonomic scope" value="Bacteria"/>
</dbReference>
<comment type="subunit">
    <text evidence="5">Part of the 50S ribosomal subunit.</text>
</comment>
<dbReference type="NCBIfam" id="TIGR01066">
    <property type="entry name" value="rplM_bact"/>
    <property type="match status" value="1"/>
</dbReference>
<accession>G2KVW0</accession>
<dbReference type="Pfam" id="PF00572">
    <property type="entry name" value="Ribosomal_L13"/>
    <property type="match status" value="1"/>
</dbReference>
<proteinExistence type="inferred from homology"/>
<dbReference type="PANTHER" id="PTHR11545:SF2">
    <property type="entry name" value="LARGE RIBOSOMAL SUBUNIT PROTEIN UL13M"/>
    <property type="match status" value="1"/>
</dbReference>
<dbReference type="InterPro" id="IPR005822">
    <property type="entry name" value="Ribosomal_uL13"/>
</dbReference>
<evidence type="ECO:0000256" key="6">
    <source>
        <dbReference type="RuleBase" id="RU003877"/>
    </source>
</evidence>
<dbReference type="STRING" id="714313.LSA_11010"/>